<dbReference type="PANTHER" id="PTHR48100">
    <property type="entry name" value="BROAD-SPECIFICITY PHOSPHATASE YOR283W-RELATED"/>
    <property type="match status" value="1"/>
</dbReference>
<dbReference type="AlphaFoldDB" id="A0A919XXH3"/>
<dbReference type="GO" id="GO:0016791">
    <property type="term" value="F:phosphatase activity"/>
    <property type="evidence" value="ECO:0007669"/>
    <property type="project" value="TreeGrafter"/>
</dbReference>
<sequence>MDTRTLAEIIAKINESGDIVVMETVLYFVRHAESIYVEGKERTRGLSDKGMKDAQTIRTILKPEDIDMFVSSPYERSIETIRSAANEYKKEILIEEDLRERSIGDFSTGTFKEAKYRVYEEMDFAFPGGESSIDAQERSVRAIASIIDRNRGKKIVVGTHGDIMTLMMNFYNKQYGYTFWKSTSMPDIYKLRIRGNDLIEVTRMWE</sequence>
<dbReference type="InterPro" id="IPR029033">
    <property type="entry name" value="His_PPase_superfam"/>
</dbReference>
<dbReference type="InterPro" id="IPR050275">
    <property type="entry name" value="PGM_Phosphatase"/>
</dbReference>
<protein>
    <submittedName>
        <fullName evidence="1">Phosphoglycerate mutase</fullName>
    </submittedName>
</protein>
<keyword evidence="2" id="KW-1185">Reference proteome</keyword>
<evidence type="ECO:0000313" key="1">
    <source>
        <dbReference type="EMBL" id="GIO40774.1"/>
    </source>
</evidence>
<organism evidence="1 2">
    <name type="scientific">Paenibacillus apis</name>
    <dbReference type="NCBI Taxonomy" id="1792174"/>
    <lineage>
        <taxon>Bacteria</taxon>
        <taxon>Bacillati</taxon>
        <taxon>Bacillota</taxon>
        <taxon>Bacilli</taxon>
        <taxon>Bacillales</taxon>
        <taxon>Paenibacillaceae</taxon>
        <taxon>Paenibacillus</taxon>
    </lineage>
</organism>
<evidence type="ECO:0000313" key="2">
    <source>
        <dbReference type="Proteomes" id="UP000678895"/>
    </source>
</evidence>
<dbReference type="Proteomes" id="UP000678895">
    <property type="component" value="Unassembled WGS sequence"/>
</dbReference>
<dbReference type="GO" id="GO:0005737">
    <property type="term" value="C:cytoplasm"/>
    <property type="evidence" value="ECO:0007669"/>
    <property type="project" value="TreeGrafter"/>
</dbReference>
<dbReference type="PANTHER" id="PTHR48100:SF59">
    <property type="entry name" value="ADENOSYLCOBALAMIN_ALPHA-RIBAZOLE PHOSPHATASE"/>
    <property type="match status" value="1"/>
</dbReference>
<dbReference type="Gene3D" id="3.40.50.1240">
    <property type="entry name" value="Phosphoglycerate mutase-like"/>
    <property type="match status" value="1"/>
</dbReference>
<dbReference type="CDD" id="cd07067">
    <property type="entry name" value="HP_PGM_like"/>
    <property type="match status" value="1"/>
</dbReference>
<comment type="caution">
    <text evidence="1">The sequence shown here is derived from an EMBL/GenBank/DDBJ whole genome shotgun (WGS) entry which is preliminary data.</text>
</comment>
<proteinExistence type="predicted"/>
<dbReference type="EMBL" id="BORS01000002">
    <property type="protein sequence ID" value="GIO40774.1"/>
    <property type="molecule type" value="Genomic_DNA"/>
</dbReference>
<dbReference type="SMART" id="SM00855">
    <property type="entry name" value="PGAM"/>
    <property type="match status" value="1"/>
</dbReference>
<dbReference type="Pfam" id="PF00300">
    <property type="entry name" value="His_Phos_1"/>
    <property type="match status" value="1"/>
</dbReference>
<gene>
    <name evidence="1" type="primary">gpm</name>
    <name evidence="1" type="ORF">J41TS4_05320</name>
</gene>
<dbReference type="SUPFAM" id="SSF53254">
    <property type="entry name" value="Phosphoglycerate mutase-like"/>
    <property type="match status" value="1"/>
</dbReference>
<name>A0A919XXH3_9BACL</name>
<reference evidence="1" key="1">
    <citation type="submission" date="2021-03" db="EMBL/GenBank/DDBJ databases">
        <title>Antimicrobial resistance genes in bacteria isolated from Japanese honey, and their potential for conferring macrolide and lincosamide resistance in the American foulbrood pathogen Paenibacillus larvae.</title>
        <authorList>
            <person name="Okamoto M."/>
            <person name="Kumagai M."/>
            <person name="Kanamori H."/>
            <person name="Takamatsu D."/>
        </authorList>
    </citation>
    <scope>NUCLEOTIDE SEQUENCE</scope>
    <source>
        <strain evidence="1">J41TS4</strain>
    </source>
</reference>
<accession>A0A919XXH3</accession>
<dbReference type="InterPro" id="IPR013078">
    <property type="entry name" value="His_Pase_superF_clade-1"/>
</dbReference>
<dbReference type="RefSeq" id="WP_301624671.1">
    <property type="nucleotide sequence ID" value="NZ_BORS01000002.1"/>
</dbReference>